<comment type="caution">
    <text evidence="4">The sequence shown here is derived from an EMBL/GenBank/DDBJ whole genome shotgun (WGS) entry which is preliminary data.</text>
</comment>
<dbReference type="CDD" id="cd04301">
    <property type="entry name" value="NAT_SF"/>
    <property type="match status" value="1"/>
</dbReference>
<dbReference type="InterPro" id="IPR050680">
    <property type="entry name" value="YpeA/RimI_acetyltransf"/>
</dbReference>
<organism evidence="4 5">
    <name type="scientific">Paraglaciecola polaris LMG 21857</name>
    <dbReference type="NCBI Taxonomy" id="1129793"/>
    <lineage>
        <taxon>Bacteria</taxon>
        <taxon>Pseudomonadati</taxon>
        <taxon>Pseudomonadota</taxon>
        <taxon>Gammaproteobacteria</taxon>
        <taxon>Alteromonadales</taxon>
        <taxon>Alteromonadaceae</taxon>
        <taxon>Paraglaciecola</taxon>
    </lineage>
</organism>
<proteinExistence type="predicted"/>
<dbReference type="EMBL" id="BAER01000028">
    <property type="protein sequence ID" value="GAC32132.1"/>
    <property type="molecule type" value="Genomic_DNA"/>
</dbReference>
<protein>
    <recommendedName>
        <fullName evidence="3">N-acetyltransferase domain-containing protein</fullName>
    </recommendedName>
</protein>
<dbReference type="GO" id="GO:0016747">
    <property type="term" value="F:acyltransferase activity, transferring groups other than amino-acyl groups"/>
    <property type="evidence" value="ECO:0007669"/>
    <property type="project" value="InterPro"/>
</dbReference>
<dbReference type="PROSITE" id="PS51186">
    <property type="entry name" value="GNAT"/>
    <property type="match status" value="1"/>
</dbReference>
<keyword evidence="1" id="KW-0808">Transferase</keyword>
<reference evidence="5" key="1">
    <citation type="journal article" date="2014" name="Environ. Microbiol.">
        <title>Comparative genomics of the marine bacterial genus Glaciecola reveals the high degree of genomic diversity and genomic characteristic for cold adaptation.</title>
        <authorList>
            <person name="Qin Q.L."/>
            <person name="Xie B.B."/>
            <person name="Yu Y."/>
            <person name="Shu Y.L."/>
            <person name="Rong J.C."/>
            <person name="Zhang Y.J."/>
            <person name="Zhao D.L."/>
            <person name="Chen X.L."/>
            <person name="Zhang X.Y."/>
            <person name="Chen B."/>
            <person name="Zhou B.C."/>
            <person name="Zhang Y.Z."/>
        </authorList>
    </citation>
    <scope>NUCLEOTIDE SEQUENCE [LARGE SCALE GENOMIC DNA]</scope>
    <source>
        <strain evidence="5">LMG 21857</strain>
    </source>
</reference>
<evidence type="ECO:0000313" key="4">
    <source>
        <dbReference type="EMBL" id="GAC32132.1"/>
    </source>
</evidence>
<dbReference type="InterPro" id="IPR016181">
    <property type="entry name" value="Acyl_CoA_acyltransferase"/>
</dbReference>
<accession>K6ZPB5</accession>
<dbReference type="PANTHER" id="PTHR43420">
    <property type="entry name" value="ACETYLTRANSFERASE"/>
    <property type="match status" value="1"/>
</dbReference>
<dbReference type="OrthoDB" id="27442at2"/>
<keyword evidence="2" id="KW-0012">Acyltransferase</keyword>
<evidence type="ECO:0000256" key="1">
    <source>
        <dbReference type="ARBA" id="ARBA00022679"/>
    </source>
</evidence>
<evidence type="ECO:0000259" key="3">
    <source>
        <dbReference type="PROSITE" id="PS51186"/>
    </source>
</evidence>
<dbReference type="Gene3D" id="3.90.70.10">
    <property type="entry name" value="Cysteine proteinases"/>
    <property type="match status" value="1"/>
</dbReference>
<evidence type="ECO:0000313" key="5">
    <source>
        <dbReference type="Proteomes" id="UP000006322"/>
    </source>
</evidence>
<dbReference type="Pfam" id="PF11814">
    <property type="entry name" value="DUF3335"/>
    <property type="match status" value="1"/>
</dbReference>
<sequence length="405" mass="45190">MSRGHKKQQDQNAPISVARSLSDIDLPDVAGLGVHKESELNIRSAMLGDITQLVALENASFESDRLSQRRFMHWLKAADSHRVFMVATHNDVLLGYGLVIMRKGTRLARLYSIAVSRQAQGLGVGKKLLLALEQNTLEQDKLFMRLEVATNNTGAIKLYESLGYRTFGTYANYYQGSIDALRMQKPIRQSLSLQTLPTYPWYQQTTEFTCGPSSLMMAMANLNPKLDMSQSLELDIWRQATTIFMTSGHGGCHPIGLALAAHQLGFSVTAYVNTKAPLFIDGVRSEHKKYIMQAVDRQFLQQAKAQGINIIYTDPDVNALQTGLAKGAAVISLISTYQLDGKKIPHWVTVTHIDEDCLYLHDPDPDDLHPQPMDCQHIPIARGDFFRLSAFGKSKLRTALLISKK</sequence>
<dbReference type="STRING" id="1129793.GPLA_1217"/>
<dbReference type="InterPro" id="IPR021770">
    <property type="entry name" value="DUF3335"/>
</dbReference>
<dbReference type="PANTHER" id="PTHR43420:SF12">
    <property type="entry name" value="N-ACETYLTRANSFERASE DOMAIN-CONTAINING PROTEIN"/>
    <property type="match status" value="1"/>
</dbReference>
<feature type="domain" description="N-acetyltransferase" evidence="3">
    <location>
        <begin position="40"/>
        <end position="188"/>
    </location>
</feature>
<dbReference type="SUPFAM" id="SSF55729">
    <property type="entry name" value="Acyl-CoA N-acyltransferases (Nat)"/>
    <property type="match status" value="1"/>
</dbReference>
<dbReference type="AlphaFoldDB" id="K6ZPB5"/>
<dbReference type="Proteomes" id="UP000006322">
    <property type="component" value="Unassembled WGS sequence"/>
</dbReference>
<evidence type="ECO:0000256" key="2">
    <source>
        <dbReference type="ARBA" id="ARBA00023315"/>
    </source>
</evidence>
<gene>
    <name evidence="4" type="ORF">GPLA_1217</name>
</gene>
<dbReference type="Gene3D" id="3.40.630.30">
    <property type="match status" value="1"/>
</dbReference>
<name>K6ZPB5_9ALTE</name>
<dbReference type="Pfam" id="PF00583">
    <property type="entry name" value="Acetyltransf_1"/>
    <property type="match status" value="1"/>
</dbReference>
<keyword evidence="5" id="KW-1185">Reference proteome</keyword>
<dbReference type="InterPro" id="IPR000182">
    <property type="entry name" value="GNAT_dom"/>
</dbReference>